<evidence type="ECO:0000259" key="3">
    <source>
        <dbReference type="PROSITE" id="PS50954"/>
    </source>
</evidence>
<dbReference type="Ensembl" id="ENSBIXT00000022014.1">
    <property type="protein sequence ID" value="ENSBIXP00000012230.1"/>
    <property type="gene ID" value="ENSBIXG00000002884.1"/>
</dbReference>
<dbReference type="Proteomes" id="UP000314981">
    <property type="component" value="Chromosome 16"/>
</dbReference>
<dbReference type="STRING" id="30522.A0A4W2FLV2"/>
<dbReference type="Ensembl" id="ENSBIXT00005004062.1">
    <property type="protein sequence ID" value="ENSBIXP00005006603.1"/>
    <property type="gene ID" value="ENSBIXG00005012033.1"/>
</dbReference>
<dbReference type="PANTHER" id="PTHR12019">
    <property type="entry name" value="LAMINA-ASSOCIATED POLYPEPTIDE THYMOPOIETIN"/>
    <property type="match status" value="1"/>
</dbReference>
<dbReference type="SUPFAM" id="SSF63451">
    <property type="entry name" value="LEM domain"/>
    <property type="match status" value="1"/>
</dbReference>
<evidence type="ECO:0000256" key="1">
    <source>
        <dbReference type="SAM" id="MobiDB-lite"/>
    </source>
</evidence>
<dbReference type="PROSITE" id="PS50954">
    <property type="entry name" value="LEM"/>
    <property type="match status" value="1"/>
</dbReference>
<dbReference type="GeneTree" id="ENSGT00940000154098"/>
<dbReference type="FunFam" id="1.10.720.40:FF:000001">
    <property type="entry name" value="LEM domain containing 2, isoform CRA_a"/>
    <property type="match status" value="1"/>
</dbReference>
<reference evidence="4" key="2">
    <citation type="submission" date="2025-05" db="UniProtKB">
        <authorList>
            <consortium name="Ensembl"/>
        </authorList>
    </citation>
    <scope>IDENTIFICATION</scope>
</reference>
<evidence type="ECO:0000313" key="4">
    <source>
        <dbReference type="Ensembl" id="ENSBIXP00005006603.1"/>
    </source>
</evidence>
<sequence>MVEVKCLSDDELQNELHKLGFPPGPILPSTRKVYEKKLVQLLVSTPCAPPKKNGPGELNRAQDNDDSEEFNATIILKRNITPSSEKSKGPKNRCKTSTSKPKAVEIFCSDSKRTEGRRCAARTSNIRCKALRNLKEKACCSEQESWRQETFPMGLTLAVFGILVIVIFVYITMESKSLFG</sequence>
<accession>A0A4W2FLV2</accession>
<feature type="region of interest" description="Disordered" evidence="1">
    <location>
        <begin position="79"/>
        <end position="98"/>
    </location>
</feature>
<dbReference type="InterPro" id="IPR051656">
    <property type="entry name" value="LEM_domain"/>
</dbReference>
<gene>
    <name evidence="4" type="primary">LEMD1</name>
</gene>
<dbReference type="InterPro" id="IPR011015">
    <property type="entry name" value="LEM/LEM-like_dom_sf"/>
</dbReference>
<keyword evidence="2" id="KW-0812">Transmembrane</keyword>
<dbReference type="AlphaFoldDB" id="A0A4W2FLV2"/>
<dbReference type="InterPro" id="IPR003887">
    <property type="entry name" value="LEM_dom"/>
</dbReference>
<evidence type="ECO:0000313" key="5">
    <source>
        <dbReference type="Proteomes" id="UP000314981"/>
    </source>
</evidence>
<dbReference type="PANTHER" id="PTHR12019:SF12">
    <property type="entry name" value="LEM DOMAIN-CONTAINING PROTEIN 1"/>
    <property type="match status" value="1"/>
</dbReference>
<organism evidence="4 6">
    <name type="scientific">Bos indicus x Bos taurus</name>
    <name type="common">Hybrid cattle</name>
    <dbReference type="NCBI Taxonomy" id="30522"/>
    <lineage>
        <taxon>Eukaryota</taxon>
        <taxon>Metazoa</taxon>
        <taxon>Chordata</taxon>
        <taxon>Craniata</taxon>
        <taxon>Vertebrata</taxon>
        <taxon>Euteleostomi</taxon>
        <taxon>Mammalia</taxon>
        <taxon>Eutheria</taxon>
        <taxon>Laurasiatheria</taxon>
        <taxon>Artiodactyla</taxon>
        <taxon>Ruminantia</taxon>
        <taxon>Pecora</taxon>
        <taxon>Bovidae</taxon>
        <taxon>Bovinae</taxon>
        <taxon>Bos</taxon>
    </lineage>
</organism>
<dbReference type="Proteomes" id="UP000429181">
    <property type="component" value="Chromosome 16"/>
</dbReference>
<feature type="domain" description="LEM" evidence="3">
    <location>
        <begin position="1"/>
        <end position="45"/>
    </location>
</feature>
<dbReference type="Gene3D" id="1.10.720.40">
    <property type="match status" value="1"/>
</dbReference>
<reference evidence="5 6" key="1">
    <citation type="submission" date="2018-11" db="EMBL/GenBank/DDBJ databases">
        <title>Haplotype-resolved cattle genomes.</title>
        <authorList>
            <person name="Low W.Y."/>
            <person name="Tearle R."/>
            <person name="Bickhart D.M."/>
            <person name="Rosen B.D."/>
            <person name="Koren S."/>
            <person name="Rhie A."/>
            <person name="Hiendleder S."/>
            <person name="Phillippy A.M."/>
            <person name="Smith T.P.L."/>
            <person name="Williams J.L."/>
        </authorList>
    </citation>
    <scope>NUCLEOTIDE SEQUENCE [LARGE SCALE GENOMIC DNA]</scope>
</reference>
<feature type="transmembrane region" description="Helical" evidence="2">
    <location>
        <begin position="151"/>
        <end position="171"/>
    </location>
</feature>
<dbReference type="OMA" id="RETDYCP"/>
<dbReference type="SMART" id="SM00540">
    <property type="entry name" value="LEM"/>
    <property type="match status" value="1"/>
</dbReference>
<proteinExistence type="predicted"/>
<keyword evidence="5" id="KW-1185">Reference proteome</keyword>
<feature type="region of interest" description="Disordered" evidence="1">
    <location>
        <begin position="45"/>
        <end position="64"/>
    </location>
</feature>
<keyword evidence="2" id="KW-0472">Membrane</keyword>
<dbReference type="Pfam" id="PF03020">
    <property type="entry name" value="LEM"/>
    <property type="match status" value="1"/>
</dbReference>
<evidence type="ECO:0000313" key="6">
    <source>
        <dbReference type="Proteomes" id="UP000429181"/>
    </source>
</evidence>
<evidence type="ECO:0000256" key="2">
    <source>
        <dbReference type="SAM" id="Phobius"/>
    </source>
</evidence>
<name>A0A4W2FLV2_BOBOX</name>
<protein>
    <submittedName>
        <fullName evidence="4">LEM domain containing 1</fullName>
    </submittedName>
</protein>
<dbReference type="CDD" id="cd12940">
    <property type="entry name" value="LEM_LAP2_LEMD1"/>
    <property type="match status" value="1"/>
</dbReference>
<keyword evidence="2" id="KW-1133">Transmembrane helix</keyword>